<dbReference type="Pfam" id="PF25761">
    <property type="entry name" value="TPR_PATROL1"/>
    <property type="match status" value="1"/>
</dbReference>
<dbReference type="PROSITE" id="PS51259">
    <property type="entry name" value="MHD2"/>
    <property type="match status" value="1"/>
</dbReference>
<dbReference type="InterPro" id="IPR014772">
    <property type="entry name" value="Munc13_dom-2"/>
</dbReference>
<proteinExistence type="predicted"/>
<sequence>MDVCIRQSLTQLAARRMWGTIDIPHILLGLLNIIFKSDFSNGKYYMQWKRRQACILEELLYFSANLEASERVIVQSSLAKVRNSKEWDSMSPSERAEFLWAMKQVALKFSSLPGKFGVQGETYYWTAVYSLNIQIYEKLLFSVFDVLDEGQLIMESDELLMLIKLTWRTLGITQRLHHAIYGWVLFQQMCIVAGGGLAIRLGFKPMSCRLGTDEAVLLEYALLELQKVLSAEKGGVEEEHYMDSLAIFFSISSWCDSKLQDYHLHYSQKPHNFAKIMELVSAVGLLTAGDSGDSKVCFAAVQVYIHLHWLNETIALPWPNIFLVLRMVLDKKMKSEDAELIRFSASDESASRKVKTYMERSIDAAYRRVASTVDLESKVVGTHPLALLANELRLIAQREYNLFVPVLRHWCSESGMIAAKRLHQIYGERLKPFLRGVSSLSEDVRSVLPAARLLEHDLTQLHISACEENRPNNHLNEELDHYPIGEVAKPIILDWVIAQNLRILEWTGRVFDLEDWEPLSSQQRQAASVVEVFRIIEETVDQFFGLNLAMDITHLQALLSVIFHSLDAYLQKLLNQLVEKNNLYPLPPPLTRYEETAIPIMKKKLLQRKLLADDVRNKLKELTISKLCVRLNTLEYIQKQIRILEDGIRESWTCTGSLAGQRWAEEEPPEDTVSSLLTGSEAVDELFVSTFNCIRDITGDAISKICDFVGARVVYWDLRDAFLFCLYRGSVEVARLDSVLPHIDTVLNHICGLIDGTLRDFVVLSICRASLEGYVWILLNGGPSRSFSDPDIKFVEDDLNMLKTGTLIHMLMTASEQISVGLESLNRRSYNHDELGLEDAQTLVRVLCHKKDREASKFLKRKYQLPTSSEYDDTPEDSDSAFRSPAISDLLKRSSSFHWTTKGQSSFKSFKKKLQEATYDFRNMAW</sequence>
<dbReference type="Proteomes" id="UP000516437">
    <property type="component" value="Chromosome 4"/>
</dbReference>
<evidence type="ECO:0000313" key="4">
    <source>
        <dbReference type="Proteomes" id="UP000516437"/>
    </source>
</evidence>
<evidence type="ECO:0008006" key="5">
    <source>
        <dbReference type="Google" id="ProtNLM"/>
    </source>
</evidence>
<dbReference type="EMBL" id="RXIC02000022">
    <property type="protein sequence ID" value="KAB1215269.1"/>
    <property type="molecule type" value="Genomic_DNA"/>
</dbReference>
<organism evidence="3 4">
    <name type="scientific">Morella rubra</name>
    <name type="common">Chinese bayberry</name>
    <dbReference type="NCBI Taxonomy" id="262757"/>
    <lineage>
        <taxon>Eukaryota</taxon>
        <taxon>Viridiplantae</taxon>
        <taxon>Streptophyta</taxon>
        <taxon>Embryophyta</taxon>
        <taxon>Tracheophyta</taxon>
        <taxon>Spermatophyta</taxon>
        <taxon>Magnoliopsida</taxon>
        <taxon>eudicotyledons</taxon>
        <taxon>Gunneridae</taxon>
        <taxon>Pentapetalae</taxon>
        <taxon>rosids</taxon>
        <taxon>fabids</taxon>
        <taxon>Fagales</taxon>
        <taxon>Myricaceae</taxon>
        <taxon>Morella</taxon>
    </lineage>
</organism>
<name>A0A6A1VQR2_9ROSI</name>
<feature type="domain" description="MHD2" evidence="2">
    <location>
        <begin position="733"/>
        <end position="851"/>
    </location>
</feature>
<accession>A0A6A1VQR2</accession>
<protein>
    <recommendedName>
        <fullName evidence="5">Protein unc-13 homolog</fullName>
    </recommendedName>
</protein>
<gene>
    <name evidence="3" type="ORF">CJ030_MR4G012540</name>
</gene>
<dbReference type="Gene3D" id="1.10.357.50">
    <property type="match status" value="1"/>
</dbReference>
<dbReference type="AlphaFoldDB" id="A0A6A1VQR2"/>
<dbReference type="InterPro" id="IPR014770">
    <property type="entry name" value="Munc13_1"/>
</dbReference>
<comment type="caution">
    <text evidence="3">The sequence shown here is derived from an EMBL/GenBank/DDBJ whole genome shotgun (WGS) entry which is preliminary data.</text>
</comment>
<keyword evidence="4" id="KW-1185">Reference proteome</keyword>
<evidence type="ECO:0000259" key="1">
    <source>
        <dbReference type="PROSITE" id="PS51258"/>
    </source>
</evidence>
<dbReference type="PANTHER" id="PTHR31280:SF3">
    <property type="entry name" value="DNA TOPOISOMERASE 4 SUBUNIT B (DUF810)"/>
    <property type="match status" value="1"/>
</dbReference>
<evidence type="ECO:0000313" key="3">
    <source>
        <dbReference type="EMBL" id="KAB1215269.1"/>
    </source>
</evidence>
<dbReference type="InterPro" id="IPR008528">
    <property type="entry name" value="unc-13_homologue"/>
</dbReference>
<feature type="domain" description="MHD1" evidence="1">
    <location>
        <begin position="445"/>
        <end position="577"/>
    </location>
</feature>
<dbReference type="PROSITE" id="PS51258">
    <property type="entry name" value="MHD1"/>
    <property type="match status" value="1"/>
</dbReference>
<evidence type="ECO:0000259" key="2">
    <source>
        <dbReference type="PROSITE" id="PS51259"/>
    </source>
</evidence>
<reference evidence="3 4" key="1">
    <citation type="journal article" date="2019" name="Plant Biotechnol. J.">
        <title>The red bayberry genome and genetic basis of sex determination.</title>
        <authorList>
            <person name="Jia H.M."/>
            <person name="Jia H.J."/>
            <person name="Cai Q.L."/>
            <person name="Wang Y."/>
            <person name="Zhao H.B."/>
            <person name="Yang W.F."/>
            <person name="Wang G.Y."/>
            <person name="Li Y.H."/>
            <person name="Zhan D.L."/>
            <person name="Shen Y.T."/>
            <person name="Niu Q.F."/>
            <person name="Chang L."/>
            <person name="Qiu J."/>
            <person name="Zhao L."/>
            <person name="Xie H.B."/>
            <person name="Fu W.Y."/>
            <person name="Jin J."/>
            <person name="Li X.W."/>
            <person name="Jiao Y."/>
            <person name="Zhou C.C."/>
            <person name="Tu T."/>
            <person name="Chai C.Y."/>
            <person name="Gao J.L."/>
            <person name="Fan L.J."/>
            <person name="van de Weg E."/>
            <person name="Wang J.Y."/>
            <person name="Gao Z.S."/>
        </authorList>
    </citation>
    <scope>NUCLEOTIDE SEQUENCE [LARGE SCALE GENOMIC DNA]</scope>
    <source>
        <tissue evidence="3">Leaves</tissue>
    </source>
</reference>
<dbReference type="PANTHER" id="PTHR31280">
    <property type="entry name" value="PROTEIN UNC-13 HOMOLOG"/>
    <property type="match status" value="1"/>
</dbReference>
<dbReference type="OrthoDB" id="2015333at2759"/>
<dbReference type="InterPro" id="IPR057984">
    <property type="entry name" value="PATROL1_C"/>
</dbReference>